<dbReference type="Proteomes" id="UP000464178">
    <property type="component" value="Chromosome"/>
</dbReference>
<reference evidence="2 3" key="1">
    <citation type="submission" date="2019-05" db="EMBL/GenBank/DDBJ databases">
        <authorList>
            <consortium name="Science for Life Laboratories"/>
        </authorList>
    </citation>
    <scope>NUCLEOTIDE SEQUENCE [LARGE SCALE GENOMIC DNA]</scope>
    <source>
        <strain evidence="2">Soil9</strain>
    </source>
</reference>
<evidence type="ECO:0000313" key="2">
    <source>
        <dbReference type="EMBL" id="VTR93723.1"/>
    </source>
</evidence>
<dbReference type="PROSITE" id="PS51257">
    <property type="entry name" value="PROKAR_LIPOPROTEIN"/>
    <property type="match status" value="1"/>
</dbReference>
<sequence>MARYTAWAAFVGAVVLVVGCGPEKELPTVGPSGEGAGAQRPVAPAKSDPEAQAVIDRAVKALTGGKPELLAKGKFCRCVMKGQMFSIEQANQANDTTRTIVTAWPDRFFSSNEQFPLGNRALLEVWLRRPDLVITNNGTPVPLSNIDSFERFFAADVVGQSWMLLLLPATDPKAVAFDLEQITAGKRELSRLKLALGEFPFYQLTFDAKTDLLLRAEYTNSRDNVLQPTTMIFSEHKIVDGLMLPHQIECRHNGSVVEKWTVEKWEFPATIGDQEFSPSKKK</sequence>
<proteinExistence type="predicted"/>
<evidence type="ECO:0000256" key="1">
    <source>
        <dbReference type="SAM" id="MobiDB-lite"/>
    </source>
</evidence>
<organism evidence="2 3">
    <name type="scientific">Gemmata massiliana</name>
    <dbReference type="NCBI Taxonomy" id="1210884"/>
    <lineage>
        <taxon>Bacteria</taxon>
        <taxon>Pseudomonadati</taxon>
        <taxon>Planctomycetota</taxon>
        <taxon>Planctomycetia</taxon>
        <taxon>Gemmatales</taxon>
        <taxon>Gemmataceae</taxon>
        <taxon>Gemmata</taxon>
    </lineage>
</organism>
<evidence type="ECO:0000313" key="3">
    <source>
        <dbReference type="Proteomes" id="UP000464178"/>
    </source>
</evidence>
<keyword evidence="3" id="KW-1185">Reference proteome</keyword>
<dbReference type="AlphaFoldDB" id="A0A6P2CXU8"/>
<dbReference type="KEGG" id="gms:SOIL9_39910"/>
<protein>
    <submittedName>
        <fullName evidence="2">Uncharacterized protein</fullName>
    </submittedName>
</protein>
<dbReference type="RefSeq" id="WP_162668405.1">
    <property type="nucleotide sequence ID" value="NZ_LR593886.1"/>
</dbReference>
<name>A0A6P2CXU8_9BACT</name>
<dbReference type="EMBL" id="LR593886">
    <property type="protein sequence ID" value="VTR93723.1"/>
    <property type="molecule type" value="Genomic_DNA"/>
</dbReference>
<accession>A0A6P2CXU8</accession>
<gene>
    <name evidence="2" type="ORF">SOIL9_39910</name>
</gene>
<feature type="region of interest" description="Disordered" evidence="1">
    <location>
        <begin position="28"/>
        <end position="47"/>
    </location>
</feature>